<dbReference type="Proteomes" id="UP001500886">
    <property type="component" value="Unassembled WGS sequence"/>
</dbReference>
<gene>
    <name evidence="2" type="ORF">GCM10010315_48840</name>
</gene>
<feature type="transmembrane region" description="Helical" evidence="1">
    <location>
        <begin position="51"/>
        <end position="72"/>
    </location>
</feature>
<feature type="transmembrane region" description="Helical" evidence="1">
    <location>
        <begin position="193"/>
        <end position="212"/>
    </location>
</feature>
<sequence length="224" mass="24809">MTEATEATEVTPVRTRAEKAAAVRRYALKQLLFELGLPLGAYYGLRAAGVNQWAALLVGSLLLVPWIGYGMVRRRRIEGMAVFTLAVLVVGALMTLVTGDPRTLLVRDSWLAALIGLWVLGTLPTRSPFMLTAFRPLIVAKVGEDGFRQWRAQWEANPVFRRRIRVITAVWGTVLTLDAGVRVVLALTLPVDLVPTVSTVQWLVVLAGLIFFHKWYVTRSGLEA</sequence>
<comment type="caution">
    <text evidence="2">The sequence shown here is derived from an EMBL/GenBank/DDBJ whole genome shotgun (WGS) entry which is preliminary data.</text>
</comment>
<evidence type="ECO:0000313" key="2">
    <source>
        <dbReference type="EMBL" id="GAA2722811.1"/>
    </source>
</evidence>
<dbReference type="RefSeq" id="WP_344437916.1">
    <property type="nucleotide sequence ID" value="NZ_BAAASL010000021.1"/>
</dbReference>
<dbReference type="EMBL" id="BAAASL010000021">
    <property type="protein sequence ID" value="GAA2722811.1"/>
    <property type="molecule type" value="Genomic_DNA"/>
</dbReference>
<accession>A0ABP6GFJ6</accession>
<organism evidence="2 3">
    <name type="scientific">Streptomyces luteosporeus</name>
    <dbReference type="NCBI Taxonomy" id="173856"/>
    <lineage>
        <taxon>Bacteria</taxon>
        <taxon>Bacillati</taxon>
        <taxon>Actinomycetota</taxon>
        <taxon>Actinomycetes</taxon>
        <taxon>Kitasatosporales</taxon>
        <taxon>Streptomycetaceae</taxon>
        <taxon>Streptomyces</taxon>
    </lineage>
</organism>
<name>A0ABP6GFJ6_9ACTN</name>
<feature type="transmembrane region" description="Helical" evidence="1">
    <location>
        <begin position="166"/>
        <end position="187"/>
    </location>
</feature>
<keyword evidence="3" id="KW-1185">Reference proteome</keyword>
<proteinExistence type="predicted"/>
<feature type="transmembrane region" description="Helical" evidence="1">
    <location>
        <begin position="79"/>
        <end position="97"/>
    </location>
</feature>
<evidence type="ECO:0000313" key="3">
    <source>
        <dbReference type="Proteomes" id="UP001500886"/>
    </source>
</evidence>
<feature type="transmembrane region" description="Helical" evidence="1">
    <location>
        <begin position="109"/>
        <end position="125"/>
    </location>
</feature>
<keyword evidence="1" id="KW-0812">Transmembrane</keyword>
<dbReference type="NCBIfam" id="NF041646">
    <property type="entry name" value="VC0807_fam"/>
    <property type="match status" value="1"/>
</dbReference>
<evidence type="ECO:0008006" key="4">
    <source>
        <dbReference type="Google" id="ProtNLM"/>
    </source>
</evidence>
<reference evidence="3" key="1">
    <citation type="journal article" date="2019" name="Int. J. Syst. Evol. Microbiol.">
        <title>The Global Catalogue of Microorganisms (GCM) 10K type strain sequencing project: providing services to taxonomists for standard genome sequencing and annotation.</title>
        <authorList>
            <consortium name="The Broad Institute Genomics Platform"/>
            <consortium name="The Broad Institute Genome Sequencing Center for Infectious Disease"/>
            <person name="Wu L."/>
            <person name="Ma J."/>
        </authorList>
    </citation>
    <scope>NUCLEOTIDE SEQUENCE [LARGE SCALE GENOMIC DNA]</scope>
    <source>
        <strain evidence="3">JCM 4542</strain>
    </source>
</reference>
<keyword evidence="1" id="KW-1133">Transmembrane helix</keyword>
<keyword evidence="1" id="KW-0472">Membrane</keyword>
<protein>
    <recommendedName>
        <fullName evidence="4">DUF3159 domain-containing protein</fullName>
    </recommendedName>
</protein>
<evidence type="ECO:0000256" key="1">
    <source>
        <dbReference type="SAM" id="Phobius"/>
    </source>
</evidence>